<accession>A0A498LDY6</accession>
<name>A0A498LDY6_LABRO</name>
<organism evidence="1 2">
    <name type="scientific">Labeo rohita</name>
    <name type="common">Indian major carp</name>
    <name type="synonym">Cyprinus rohita</name>
    <dbReference type="NCBI Taxonomy" id="84645"/>
    <lineage>
        <taxon>Eukaryota</taxon>
        <taxon>Metazoa</taxon>
        <taxon>Chordata</taxon>
        <taxon>Craniata</taxon>
        <taxon>Vertebrata</taxon>
        <taxon>Euteleostomi</taxon>
        <taxon>Actinopterygii</taxon>
        <taxon>Neopterygii</taxon>
        <taxon>Teleostei</taxon>
        <taxon>Ostariophysi</taxon>
        <taxon>Cypriniformes</taxon>
        <taxon>Cyprinidae</taxon>
        <taxon>Labeoninae</taxon>
        <taxon>Labeonini</taxon>
        <taxon>Labeo</taxon>
    </lineage>
</organism>
<dbReference type="AlphaFoldDB" id="A0A498LDY6"/>
<evidence type="ECO:0000313" key="2">
    <source>
        <dbReference type="Proteomes" id="UP000290572"/>
    </source>
</evidence>
<protein>
    <submittedName>
        <fullName evidence="1">Interferon alpha-3-like protein</fullName>
    </submittedName>
</protein>
<dbReference type="Proteomes" id="UP000290572">
    <property type="component" value="Unassembled WGS sequence"/>
</dbReference>
<keyword evidence="2" id="KW-1185">Reference proteome</keyword>
<proteinExistence type="predicted"/>
<evidence type="ECO:0000313" key="1">
    <source>
        <dbReference type="EMBL" id="RXN06488.1"/>
    </source>
</evidence>
<reference evidence="1 2" key="1">
    <citation type="submission" date="2018-03" db="EMBL/GenBank/DDBJ databases">
        <title>Draft genome sequence of Rohu Carp (Labeo rohita).</title>
        <authorList>
            <person name="Das P."/>
            <person name="Kushwaha B."/>
            <person name="Joshi C.G."/>
            <person name="Kumar D."/>
            <person name="Nagpure N.S."/>
            <person name="Sahoo L."/>
            <person name="Das S.P."/>
            <person name="Bit A."/>
            <person name="Patnaik S."/>
            <person name="Meher P.K."/>
            <person name="Jayasankar P."/>
            <person name="Koringa P.G."/>
            <person name="Patel N.V."/>
            <person name="Hinsu A.T."/>
            <person name="Kumar R."/>
            <person name="Pandey M."/>
            <person name="Agarwal S."/>
            <person name="Srivastava S."/>
            <person name="Singh M."/>
            <person name="Iquebal M.A."/>
            <person name="Jaiswal S."/>
            <person name="Angadi U.B."/>
            <person name="Kumar N."/>
            <person name="Raza M."/>
            <person name="Shah T.M."/>
            <person name="Rai A."/>
            <person name="Jena J.K."/>
        </authorList>
    </citation>
    <scope>NUCLEOTIDE SEQUENCE [LARGE SCALE GENOMIC DNA]</scope>
    <source>
        <strain evidence="1">DASCIFA01</strain>
        <tissue evidence="1">Testis</tissue>
    </source>
</reference>
<comment type="caution">
    <text evidence="1">The sequence shown here is derived from an EMBL/GenBank/DDBJ whole genome shotgun (WGS) entry which is preliminary data.</text>
</comment>
<sequence>METEVNKEDPVIDLLRELSALLSEKEEMLLELDVRIEERTDTDDLENEIVDVEEYKGRVITTKSRMIPDNFTLQYSRQRRTSNEWKKVISEVMEFLQKEILSRERTMQLIKSGIQAFWPKQTN</sequence>
<gene>
    <name evidence="1" type="ORF">ROHU_032833</name>
</gene>
<dbReference type="EMBL" id="QBIY01013368">
    <property type="protein sequence ID" value="RXN06488.1"/>
    <property type="molecule type" value="Genomic_DNA"/>
</dbReference>